<reference evidence="1 2" key="1">
    <citation type="submission" date="2020-01" db="EMBL/GenBank/DDBJ databases">
        <authorList>
            <person name="Kim M."/>
        </authorList>
    </citation>
    <scope>NUCLEOTIDE SEQUENCE [LARGE SCALE GENOMIC DNA]</scope>
    <source>
        <strain evidence="1 2">BT10</strain>
    </source>
</reference>
<accession>A0A6P1NWA3</accession>
<evidence type="ECO:0000313" key="1">
    <source>
        <dbReference type="EMBL" id="QHL87340.1"/>
    </source>
</evidence>
<proteinExistence type="predicted"/>
<dbReference type="EMBL" id="CP047897">
    <property type="protein sequence ID" value="QHL87340.1"/>
    <property type="molecule type" value="Genomic_DNA"/>
</dbReference>
<dbReference type="KEGG" id="nib:GU926_07795"/>
<evidence type="ECO:0008006" key="3">
    <source>
        <dbReference type="Google" id="ProtNLM"/>
    </source>
</evidence>
<keyword evidence="2" id="KW-1185">Reference proteome</keyword>
<organism evidence="1 2">
    <name type="scientific">Nibribacter ruber</name>
    <dbReference type="NCBI Taxonomy" id="2698458"/>
    <lineage>
        <taxon>Bacteria</taxon>
        <taxon>Pseudomonadati</taxon>
        <taxon>Bacteroidota</taxon>
        <taxon>Cytophagia</taxon>
        <taxon>Cytophagales</taxon>
        <taxon>Hymenobacteraceae</taxon>
        <taxon>Nibribacter</taxon>
    </lineage>
</organism>
<gene>
    <name evidence="1" type="ORF">GU926_07795</name>
</gene>
<dbReference type="Proteomes" id="UP000464214">
    <property type="component" value="Chromosome"/>
</dbReference>
<dbReference type="RefSeq" id="WP_160690644.1">
    <property type="nucleotide sequence ID" value="NZ_CP047897.1"/>
</dbReference>
<dbReference type="SUPFAM" id="SSF50993">
    <property type="entry name" value="Peptidase/esterase 'gauge' domain"/>
    <property type="match status" value="1"/>
</dbReference>
<evidence type="ECO:0000313" key="2">
    <source>
        <dbReference type="Proteomes" id="UP000464214"/>
    </source>
</evidence>
<protein>
    <recommendedName>
        <fullName evidence="3">WD40 repeat domain-containing protein</fullName>
    </recommendedName>
</protein>
<sequence length="498" mass="56324">MLCCIVITFSTLANGPEKGKRLSARQSFRIELPRNSFDYRHAVLPLQDSAFLLITSKRDVAIGKNEILFTKYNHQLTSVWETKAPQPNGTRLLFKAEEKDRAYLLYSTSNSDTKLYLYKIDTQTGSFLLTEHFLHSPYVSVRDMQVLDGQVFLSALDEGDLSILLLNPKEPEVKILPAVVGKAKNLGEFRVDTLNKSLELSVTETQGITTRLQTRFISTKGEIAGGYYINPKGMPIPGQVLRPARISPGLASQKLFLGVYGHKTDEFVQGLYSINLQGVMRYFDLGKLSHFYEYRSSPAAALRMKARALKQEAKGNAPIKQYRMLLHAVQPHPQGYALIGELYEPSVKVDSHTEASGFLLQGTTTTRKTTITFQHQHAFVCVFDFEGNLLWDNSFKLYDYKRLSMGPGVSTVITPEGHMIMAYLRKGEIFYKHLQPNSTTIESVPVQLPAATDKRVTSSQEDLQHWYGNKFLAYGFQRIRSEKDGGRTVFYLQQVTFE</sequence>
<dbReference type="AlphaFoldDB" id="A0A6P1NWA3"/>
<name>A0A6P1NWA3_9BACT</name>